<dbReference type="InterPro" id="IPR009003">
    <property type="entry name" value="Peptidase_S1_PA"/>
</dbReference>
<evidence type="ECO:0000313" key="2">
    <source>
        <dbReference type="EMBL" id="ANE50622.1"/>
    </source>
</evidence>
<dbReference type="Proteomes" id="UP000077177">
    <property type="component" value="Chromosome"/>
</dbReference>
<dbReference type="EMBL" id="CP011390">
    <property type="protein sequence ID" value="ANE50622.1"/>
    <property type="molecule type" value="Genomic_DNA"/>
</dbReference>
<accession>A0A172TUE7</accession>
<sequence length="437" mass="49690">MINNDTLAHFTVMVNNGSGCLFNGATTDYLYVLTCKHNLISNQTVQVAAHYLDDHGHLVEVALEVIEQPFIHKDPNKDAAIIKVKFAEKGLQLLIINDPVSFSKTLKLAGYPEVRSDKTYQLRLNDIEVVQTGEHGYIEAVVGGNANYDEIVGQSGGGIFFIEGERIFLIGIQSRMAAKNEQLSRVEFMPIKFFEEIISDNSVHLKELLPHYLYSFSFLKTQVMKLEGCFIEQNVAFTRDYLRAIGEEIIQSPLTPLLIKNAFKERLVVHNQALYCLSEKGIWIAWLEFLIVMRIMMDKKITDINLEEIFNSYRLIFSGTDGDWAQEMPSIMRSDYKGLKKGGKVIVSTNRKPIKPFIPEGMVTDLVRDNRVQSGELKIDDGIGHPLKAYKLYHLHAFQAICIIGKETDYKNFSTLTEDELFKTLQTEFNGLLQQHP</sequence>
<name>A0A172TUE7_9BACT</name>
<dbReference type="RefSeq" id="WP_066403762.1">
    <property type="nucleotide sequence ID" value="NZ_CP011390.1"/>
</dbReference>
<feature type="domain" description="ABC-three component systems C-terminal" evidence="1">
    <location>
        <begin position="188"/>
        <end position="404"/>
    </location>
</feature>
<dbReference type="OrthoDB" id="623545at2"/>
<dbReference type="Pfam" id="PF20280">
    <property type="entry name" value="CTD4"/>
    <property type="match status" value="1"/>
</dbReference>
<dbReference type="STRING" id="1492898.SY85_09030"/>
<evidence type="ECO:0000259" key="1">
    <source>
        <dbReference type="Pfam" id="PF20280"/>
    </source>
</evidence>
<organism evidence="2 3">
    <name type="scientific">Flavisolibacter tropicus</name>
    <dbReference type="NCBI Taxonomy" id="1492898"/>
    <lineage>
        <taxon>Bacteria</taxon>
        <taxon>Pseudomonadati</taxon>
        <taxon>Bacteroidota</taxon>
        <taxon>Chitinophagia</taxon>
        <taxon>Chitinophagales</taxon>
        <taxon>Chitinophagaceae</taxon>
        <taxon>Flavisolibacter</taxon>
    </lineage>
</organism>
<dbReference type="AlphaFoldDB" id="A0A172TUE7"/>
<evidence type="ECO:0000313" key="3">
    <source>
        <dbReference type="Proteomes" id="UP000077177"/>
    </source>
</evidence>
<dbReference type="KEGG" id="fla:SY85_09030"/>
<reference evidence="3" key="1">
    <citation type="submission" date="2015-01" db="EMBL/GenBank/DDBJ databases">
        <title>Flavisolibacter sp./LCS9/ whole genome sequencing.</title>
        <authorList>
            <person name="Kim M.K."/>
            <person name="Srinivasan S."/>
            <person name="Lee J.-J."/>
        </authorList>
    </citation>
    <scope>NUCLEOTIDE SEQUENCE [LARGE SCALE GENOMIC DNA]</scope>
    <source>
        <strain evidence="3">LCS9</strain>
    </source>
</reference>
<reference evidence="2 3" key="2">
    <citation type="journal article" date="2016" name="Int. J. Syst. Evol. Microbiol.">
        <title>Flavisolibacter tropicus sp. nov., isolated from tropical soil.</title>
        <authorList>
            <person name="Lee J.J."/>
            <person name="Kang M.S."/>
            <person name="Kim G.S."/>
            <person name="Lee C.S."/>
            <person name="Lim S."/>
            <person name="Lee J."/>
            <person name="Roh S.H."/>
            <person name="Kang H."/>
            <person name="Ha J.M."/>
            <person name="Bae S."/>
            <person name="Jung H.Y."/>
            <person name="Kim M.K."/>
        </authorList>
    </citation>
    <scope>NUCLEOTIDE SEQUENCE [LARGE SCALE GENOMIC DNA]</scope>
    <source>
        <strain evidence="2 3">LCS9</strain>
    </source>
</reference>
<dbReference type="SUPFAM" id="SSF50494">
    <property type="entry name" value="Trypsin-like serine proteases"/>
    <property type="match status" value="1"/>
</dbReference>
<dbReference type="InterPro" id="IPR046916">
    <property type="entry name" value="ABC-3C_CTD4"/>
</dbReference>
<keyword evidence="3" id="KW-1185">Reference proteome</keyword>
<protein>
    <recommendedName>
        <fullName evidence="1">ABC-three component systems C-terminal domain-containing protein</fullName>
    </recommendedName>
</protein>
<gene>
    <name evidence="2" type="ORF">SY85_09030</name>
</gene>
<proteinExistence type="predicted"/>